<dbReference type="RefSeq" id="WP_013903255.1">
    <property type="nucleotide sequence ID" value="NC_015678.1"/>
</dbReference>
<protein>
    <submittedName>
        <fullName evidence="2">Uncharacterized protein</fullName>
    </submittedName>
</protein>
<dbReference type="KEGG" id="scp:HMPREF0833_10115"/>
<reference evidence="3" key="1">
    <citation type="submission" date="2011-06" db="EMBL/GenBank/DDBJ databases">
        <title>Complete sequence of Streptococcus parasanguinis strain ATCC 15912.</title>
        <authorList>
            <person name="Muzny D."/>
            <person name="Qin X."/>
            <person name="Buhay C."/>
            <person name="Dugan-Rocha S."/>
            <person name="Ding Y."/>
            <person name="Chen G."/>
            <person name="Hawes A."/>
            <person name="Holder M."/>
            <person name="Jhangiani S."/>
            <person name="Johnson A."/>
            <person name="Khan Z."/>
            <person name="Li Z."/>
            <person name="Liu W."/>
            <person name="Liu X."/>
            <person name="Perez L."/>
            <person name="Shen H."/>
            <person name="Wang Q."/>
            <person name="Watt J."/>
            <person name="Xi L."/>
            <person name="Xin Y."/>
            <person name="Zhou J."/>
            <person name="Deng J."/>
            <person name="Jiang H."/>
            <person name="Liu Y."/>
            <person name="Qu J."/>
            <person name="Song X.-Z."/>
            <person name="Zhang L."/>
            <person name="Villasana D."/>
            <person name="Johnson A."/>
            <person name="Liu J."/>
            <person name="Liyanage D."/>
            <person name="Lorensuhewa L."/>
            <person name="Robinson T."/>
            <person name="Song A."/>
            <person name="Song B.-B."/>
            <person name="Dinh H."/>
            <person name="Thornton R."/>
            <person name="Coyle M."/>
            <person name="Francisco L."/>
            <person name="Jackson L."/>
            <person name="Javaid M."/>
            <person name="Korchina V."/>
            <person name="Kovar C."/>
            <person name="Mata R."/>
            <person name="Mathew T."/>
            <person name="Ngo R."/>
            <person name="Nguyen L."/>
            <person name="Nguyen N."/>
            <person name="Okwuonu G."/>
            <person name="Ongeri F."/>
            <person name="Pham C."/>
            <person name="Simmons D."/>
            <person name="Wilczek-Boney K."/>
            <person name="Hale W."/>
            <person name="Jakkamsetti A."/>
            <person name="Pham P."/>
            <person name="Ruth R."/>
            <person name="San Lucas F."/>
            <person name="Warren J."/>
            <person name="Zhang J."/>
            <person name="Zhao Z."/>
            <person name="Zhou C."/>
            <person name="Zhu D."/>
            <person name="Lee S."/>
            <person name="Bess C."/>
            <person name="Blankenburg K."/>
            <person name="Forbes L."/>
            <person name="Fu Q."/>
            <person name="Gubbala S."/>
            <person name="Hirani K."/>
            <person name="Jayaseelan J.C."/>
            <person name="Lara F."/>
            <person name="Munidasa M."/>
            <person name="Palculict T."/>
            <person name="Patil S."/>
            <person name="Pu L.-L."/>
            <person name="Saada N."/>
            <person name="Tang L."/>
            <person name="Weissenberger G."/>
            <person name="Zhu Y."/>
            <person name="Hemphill L."/>
            <person name="Shang Y."/>
            <person name="Youmans B."/>
            <person name="Ayvaz T."/>
            <person name="Ross M."/>
            <person name="Santibanez J."/>
            <person name="Aqrawi P."/>
            <person name="Gross S."/>
            <person name="Joshi V."/>
            <person name="Fowler G."/>
            <person name="Nazareth L."/>
            <person name="Reid J."/>
            <person name="Worley K."/>
            <person name="Petrosino J."/>
            <person name="Highlander S."/>
            <person name="Gibbs R."/>
        </authorList>
    </citation>
    <scope>NUCLEOTIDE SEQUENCE [LARGE SCALE GENOMIC DNA]</scope>
    <source>
        <strain evidence="3">ATCC 15912 / DSM 6778 / CIP 104372 / LMG 14537</strain>
    </source>
</reference>
<dbReference type="Proteomes" id="UP000001502">
    <property type="component" value="Chromosome"/>
</dbReference>
<accession>F8DIR3</accession>
<dbReference type="HOGENOM" id="CLU_591742_0_0_9"/>
<keyword evidence="1" id="KW-0472">Membrane</keyword>
<keyword evidence="1" id="KW-0812">Transmembrane</keyword>
<dbReference type="AlphaFoldDB" id="F8DIR3"/>
<proteinExistence type="predicted"/>
<keyword evidence="1" id="KW-1133">Transmembrane helix</keyword>
<feature type="transmembrane region" description="Helical" evidence="1">
    <location>
        <begin position="321"/>
        <end position="338"/>
    </location>
</feature>
<feature type="transmembrane region" description="Helical" evidence="1">
    <location>
        <begin position="421"/>
        <end position="441"/>
    </location>
</feature>
<evidence type="ECO:0000256" key="1">
    <source>
        <dbReference type="SAM" id="Phobius"/>
    </source>
</evidence>
<organism evidence="2 3">
    <name type="scientific">Streptococcus parasanguinis (strain ATCC 15912 / DSM 6778 / CIP 104372 / LMG 14537)</name>
    <dbReference type="NCBI Taxonomy" id="760570"/>
    <lineage>
        <taxon>Bacteria</taxon>
        <taxon>Bacillati</taxon>
        <taxon>Bacillota</taxon>
        <taxon>Bacilli</taxon>
        <taxon>Lactobacillales</taxon>
        <taxon>Streptococcaceae</taxon>
        <taxon>Streptococcus</taxon>
    </lineage>
</organism>
<dbReference type="GeneID" id="10834608"/>
<sequence>MITLIKKLIKYINTFKNVTGRINIDSKEKKIIYILEFEISENELDDFKEKINSYKISQLEIACNNYPLELCKETKKINKIAVTIKQNQIPLENQLLYFRNSNDFYKFEKKFLKSTTFKSLENRSTKIRIWIPEENSDICSPVFSLCDENLQIPDVLISKTEFNHNILCALPKIILDRNFDELKRETIDGFLSIVSERKISRDEYIISFEKNAILEMNSIEIDNIDLFVVLNQLFDFVFYDEKTYYEKLIIFRNTFSEFIKRKNTISNMDFQYILKDVQSNYNLFINDKLKKFISDKQKLTEDFSKLQKEILVSIKNISNTISQQFLVLIVTILTTFIFKNFNTRLAMSLTVYSGIFYLICIIIVNKVRGWNFDSKSIISECDDIDNNYNMLYSIDKSYIIALKESVSYKTELKRLEKIETLYKWLIYGLLFILIVILILIYKHNKLYTQITLYKQIVDFLLP</sequence>
<feature type="transmembrane region" description="Helical" evidence="1">
    <location>
        <begin position="345"/>
        <end position="364"/>
    </location>
</feature>
<dbReference type="EMBL" id="CP002843">
    <property type="protein sequence ID" value="AEH55146.1"/>
    <property type="molecule type" value="Genomic_DNA"/>
</dbReference>
<gene>
    <name evidence="2" type="ordered locus">HMPREF0833_10115</name>
</gene>
<evidence type="ECO:0000313" key="3">
    <source>
        <dbReference type="Proteomes" id="UP000001502"/>
    </source>
</evidence>
<evidence type="ECO:0000313" key="2">
    <source>
        <dbReference type="EMBL" id="AEH55146.1"/>
    </source>
</evidence>
<name>F8DIR3_STREP</name>